<accession>A0AAE0CCU1</accession>
<name>A0AAE0CCU1_9CHLO</name>
<keyword evidence="2" id="KW-1185">Reference proteome</keyword>
<dbReference type="AlphaFoldDB" id="A0AAE0CCU1"/>
<comment type="caution">
    <text evidence="1">The sequence shown here is derived from an EMBL/GenBank/DDBJ whole genome shotgun (WGS) entry which is preliminary data.</text>
</comment>
<evidence type="ECO:0000313" key="1">
    <source>
        <dbReference type="EMBL" id="KAK3252033.1"/>
    </source>
</evidence>
<dbReference type="Proteomes" id="UP001190700">
    <property type="component" value="Unassembled WGS sequence"/>
</dbReference>
<gene>
    <name evidence="1" type="ORF">CYMTET_38657</name>
</gene>
<dbReference type="EMBL" id="LGRX02025646">
    <property type="protein sequence ID" value="KAK3252033.1"/>
    <property type="molecule type" value="Genomic_DNA"/>
</dbReference>
<protein>
    <submittedName>
        <fullName evidence="1">Uncharacterized protein</fullName>
    </submittedName>
</protein>
<organism evidence="1 2">
    <name type="scientific">Cymbomonas tetramitiformis</name>
    <dbReference type="NCBI Taxonomy" id="36881"/>
    <lineage>
        <taxon>Eukaryota</taxon>
        <taxon>Viridiplantae</taxon>
        <taxon>Chlorophyta</taxon>
        <taxon>Pyramimonadophyceae</taxon>
        <taxon>Pyramimonadales</taxon>
        <taxon>Pyramimonadaceae</taxon>
        <taxon>Cymbomonas</taxon>
    </lineage>
</organism>
<proteinExistence type="predicted"/>
<sequence>MVDANYSIIGDDVLSEHVYENVYFNEEDNVFVTEFMNNVRAEIASTQPNVTAEQVAIHNYRSISVASRRRRLSQSGIYVSDMYDVVVNASITYYDLERLDLLHSGSTRNVTLLSMEADMQNIIQRSRILGVHTGGVAIVQNTTLQDYAASGLDEQNQLSVEQTASALQIAYSGASFTPARTSAPSYAMYASYPASATPPTPPGTSSVVVAEILADTVARMTDAQDAQSFADNTETSTQLAEIFEDIVSAGARGMACGVRVGTRREMDNTEDIRKALNQGT</sequence>
<evidence type="ECO:0000313" key="2">
    <source>
        <dbReference type="Proteomes" id="UP001190700"/>
    </source>
</evidence>
<reference evidence="1 2" key="1">
    <citation type="journal article" date="2015" name="Genome Biol. Evol.">
        <title>Comparative Genomics of a Bacterivorous Green Alga Reveals Evolutionary Causalities and Consequences of Phago-Mixotrophic Mode of Nutrition.</title>
        <authorList>
            <person name="Burns J.A."/>
            <person name="Paasch A."/>
            <person name="Narechania A."/>
            <person name="Kim E."/>
        </authorList>
    </citation>
    <scope>NUCLEOTIDE SEQUENCE [LARGE SCALE GENOMIC DNA]</scope>
    <source>
        <strain evidence="1 2">PLY_AMNH</strain>
    </source>
</reference>